<comment type="similarity">
    <text evidence="2">Belongs to the Nudix hydrolase family.</text>
</comment>
<evidence type="ECO:0000256" key="8">
    <source>
        <dbReference type="ARBA" id="ARBA00024459"/>
    </source>
</evidence>
<feature type="domain" description="Nudix hydrolase" evidence="22">
    <location>
        <begin position="1"/>
        <end position="132"/>
    </location>
</feature>
<evidence type="ECO:0000256" key="5">
    <source>
        <dbReference type="ARBA" id="ARBA00022801"/>
    </source>
</evidence>
<protein>
    <recommendedName>
        <fullName evidence="12">Oxidized purine nucleoside triphosphate hydrolase</fullName>
        <ecNumber evidence="11">3.6.1.56</ecNumber>
    </recommendedName>
    <alternativeName>
        <fullName evidence="16">2-hydroxy-dATP diphosphatase</fullName>
    </alternativeName>
    <alternativeName>
        <fullName evidence="15">7,8-dihydro-8-oxoguanine triphosphatase</fullName>
    </alternativeName>
    <alternativeName>
        <fullName evidence="14">8-oxo-dGTPase</fullName>
    </alternativeName>
    <alternativeName>
        <fullName evidence="17">Methylated purine nucleoside triphosphate hydrolase</fullName>
    </alternativeName>
    <alternativeName>
        <fullName evidence="13">Nucleoside diphosphate-linked moiety X motif 1</fullName>
    </alternativeName>
</protein>
<dbReference type="GO" id="GO:0042262">
    <property type="term" value="P:DNA protection"/>
    <property type="evidence" value="ECO:0007669"/>
    <property type="project" value="InterPro"/>
</dbReference>
<reference evidence="23 24" key="1">
    <citation type="journal article" date="2016" name="Nat. Commun.">
        <title>Thousands of microbial genomes shed light on interconnected biogeochemical processes in an aquifer system.</title>
        <authorList>
            <person name="Anantharaman K."/>
            <person name="Brown C.T."/>
            <person name="Hug L.A."/>
            <person name="Sharon I."/>
            <person name="Castelle C.J."/>
            <person name="Probst A.J."/>
            <person name="Thomas B.C."/>
            <person name="Singh A."/>
            <person name="Wilkins M.J."/>
            <person name="Karaoz U."/>
            <person name="Brodie E.L."/>
            <person name="Williams K.H."/>
            <person name="Hubbard S.S."/>
            <person name="Banfield J.F."/>
        </authorList>
    </citation>
    <scope>NUCLEOTIDE SEQUENCE [LARGE SCALE GENOMIC DNA]</scope>
</reference>
<evidence type="ECO:0000256" key="11">
    <source>
        <dbReference type="ARBA" id="ARBA00026103"/>
    </source>
</evidence>
<accession>A0A1F5PK30</accession>
<dbReference type="EMBL" id="MFEY01000007">
    <property type="protein sequence ID" value="OGE90276.1"/>
    <property type="molecule type" value="Genomic_DNA"/>
</dbReference>
<dbReference type="GO" id="GO:0008828">
    <property type="term" value="F:dATP diphosphatase activity"/>
    <property type="evidence" value="ECO:0007669"/>
    <property type="project" value="UniProtKB-EC"/>
</dbReference>
<comment type="catalytic activity">
    <reaction evidence="18">
        <text>N(6)-methyl-ATP + H2O = N(6)-methyl-AMP + diphosphate + H(+)</text>
        <dbReference type="Rhea" id="RHEA:67608"/>
        <dbReference type="ChEBI" id="CHEBI:15377"/>
        <dbReference type="ChEBI" id="CHEBI:15378"/>
        <dbReference type="ChEBI" id="CHEBI:33019"/>
        <dbReference type="ChEBI" id="CHEBI:144842"/>
        <dbReference type="ChEBI" id="CHEBI:172873"/>
    </reaction>
    <physiologicalReaction direction="left-to-right" evidence="18">
        <dbReference type="Rhea" id="RHEA:67609"/>
    </physiologicalReaction>
</comment>
<comment type="catalytic activity">
    <reaction evidence="19">
        <text>O(6)-methyl-dGTP + H2O = O(6)-methyl-dGMP + diphosphate + H(+)</text>
        <dbReference type="Rhea" id="RHEA:67600"/>
        <dbReference type="ChEBI" id="CHEBI:15377"/>
        <dbReference type="ChEBI" id="CHEBI:15378"/>
        <dbReference type="ChEBI" id="CHEBI:33019"/>
        <dbReference type="ChEBI" id="CHEBI:169974"/>
        <dbReference type="ChEBI" id="CHEBI:169975"/>
    </reaction>
    <physiologicalReaction direction="left-to-right" evidence="19">
        <dbReference type="Rhea" id="RHEA:67601"/>
    </physiologicalReaction>
</comment>
<evidence type="ECO:0000256" key="7">
    <source>
        <dbReference type="ARBA" id="ARBA00024448"/>
    </source>
</evidence>
<evidence type="ECO:0000313" key="23">
    <source>
        <dbReference type="EMBL" id="OGE90276.1"/>
    </source>
</evidence>
<comment type="catalytic activity">
    <reaction evidence="20">
        <text>N(6)-methyl-dATP + H2O = N(6)-methyl-dAMP + diphosphate + H(+)</text>
        <dbReference type="Rhea" id="RHEA:67604"/>
        <dbReference type="ChEBI" id="CHEBI:15377"/>
        <dbReference type="ChEBI" id="CHEBI:15378"/>
        <dbReference type="ChEBI" id="CHEBI:33019"/>
        <dbReference type="ChEBI" id="CHEBI:169976"/>
        <dbReference type="ChEBI" id="CHEBI:172872"/>
    </reaction>
    <physiologicalReaction direction="left-to-right" evidence="20">
        <dbReference type="Rhea" id="RHEA:67605"/>
    </physiologicalReaction>
</comment>
<dbReference type="InterPro" id="IPR003563">
    <property type="entry name" value="8ODP"/>
</dbReference>
<evidence type="ECO:0000256" key="2">
    <source>
        <dbReference type="ARBA" id="ARBA00005582"/>
    </source>
</evidence>
<comment type="function">
    <text evidence="21">Oxidized purine nucleoside triphosphate hydrolase which is a prominent sanitizer of the oxidized nucleotide pool. Catalyzes the hydrolysis of 2-oxo-dATP (2-hydroxy-dATP) into 2-oxo-dAMP. Also has a significant hydrolase activity toward 2-oxo-ATP, 8-oxo-dGTP and 8-oxo-dATP. Through the hydrolysis of oxidized purine nucleoside triphosphates, prevents their incorporation into DNA and the subsequent transversions A:T to C:G and G:C to T:A. Also catalyzes the hydrolysis of methylated purine nucleoside triphosphate preventing their integration into DNA. Through this antimutagenic activity protects cells from oxidative stress.</text>
</comment>
<evidence type="ECO:0000256" key="17">
    <source>
        <dbReference type="ARBA" id="ARBA00032071"/>
    </source>
</evidence>
<dbReference type="SUPFAM" id="SSF55811">
    <property type="entry name" value="Nudix"/>
    <property type="match status" value="1"/>
</dbReference>
<evidence type="ECO:0000256" key="4">
    <source>
        <dbReference type="ARBA" id="ARBA00022723"/>
    </source>
</evidence>
<evidence type="ECO:0000256" key="14">
    <source>
        <dbReference type="ARBA" id="ARBA00030634"/>
    </source>
</evidence>
<evidence type="ECO:0000256" key="9">
    <source>
        <dbReference type="ARBA" id="ARBA00024486"/>
    </source>
</evidence>
<name>A0A1F5PK30_9BACT</name>
<evidence type="ECO:0000256" key="10">
    <source>
        <dbReference type="ARBA" id="ARBA00024596"/>
    </source>
</evidence>
<dbReference type="AlphaFoldDB" id="A0A1F5PK30"/>
<keyword evidence="5" id="KW-0378">Hydrolase</keyword>
<keyword evidence="4" id="KW-0479">Metal-binding</keyword>
<evidence type="ECO:0000256" key="1">
    <source>
        <dbReference type="ARBA" id="ARBA00001946"/>
    </source>
</evidence>
<evidence type="ECO:0000256" key="20">
    <source>
        <dbReference type="ARBA" id="ARBA00049032"/>
    </source>
</evidence>
<evidence type="ECO:0000256" key="21">
    <source>
        <dbReference type="ARBA" id="ARBA00053094"/>
    </source>
</evidence>
<comment type="catalytic activity">
    <reaction evidence="8">
        <text>2-oxo-dATP + H2O = 2-oxo-dAMP + diphosphate + H(+)</text>
        <dbReference type="Rhea" id="RHEA:31583"/>
        <dbReference type="ChEBI" id="CHEBI:15377"/>
        <dbReference type="ChEBI" id="CHEBI:15378"/>
        <dbReference type="ChEBI" id="CHEBI:33019"/>
        <dbReference type="ChEBI" id="CHEBI:63212"/>
        <dbReference type="ChEBI" id="CHEBI:77897"/>
        <dbReference type="EC" id="3.6.1.56"/>
    </reaction>
    <physiologicalReaction direction="left-to-right" evidence="8">
        <dbReference type="Rhea" id="RHEA:31584"/>
    </physiologicalReaction>
</comment>
<evidence type="ECO:0000256" key="12">
    <source>
        <dbReference type="ARBA" id="ARBA00026218"/>
    </source>
</evidence>
<dbReference type="GO" id="GO:0005737">
    <property type="term" value="C:cytoplasm"/>
    <property type="evidence" value="ECO:0007669"/>
    <property type="project" value="TreeGrafter"/>
</dbReference>
<evidence type="ECO:0000256" key="15">
    <source>
        <dbReference type="ARBA" id="ARBA00030682"/>
    </source>
</evidence>
<comment type="subunit">
    <text evidence="3">Monomer.</text>
</comment>
<sequence length="158" mass="18636">MRQTTLCLLVKEQEILLAMKKRGFGAGKWNGYGGKPEPGEDLASAAVRETAEEIGVQINRQDLIKLGRMEFYFTNNPDWDQEVNLYLVRTWSGEPMETEEMRPQWFRFEDIPFEQMWLEDKYWMPKFLAGQKFEGEFYYNHDGTAIEKFDLRDMNAGN</sequence>
<comment type="cofactor">
    <cofactor evidence="1">
        <name>Mg(2+)</name>
        <dbReference type="ChEBI" id="CHEBI:18420"/>
    </cofactor>
</comment>
<organism evidence="23 24">
    <name type="scientific">Candidatus Doudnabacteria bacterium RIFCSPHIGHO2_12_FULL_48_16</name>
    <dbReference type="NCBI Taxonomy" id="1817838"/>
    <lineage>
        <taxon>Bacteria</taxon>
        <taxon>Candidatus Doudnaibacteriota</taxon>
    </lineage>
</organism>
<evidence type="ECO:0000256" key="3">
    <source>
        <dbReference type="ARBA" id="ARBA00011245"/>
    </source>
</evidence>
<evidence type="ECO:0000256" key="16">
    <source>
        <dbReference type="ARBA" id="ARBA00031927"/>
    </source>
</evidence>
<dbReference type="Gene3D" id="3.90.79.10">
    <property type="entry name" value="Nucleoside Triphosphate Pyrophosphohydrolase"/>
    <property type="match status" value="1"/>
</dbReference>
<comment type="catalytic activity">
    <reaction evidence="7">
        <text>8-oxo-dATP + H2O = 8-oxo-dAMP + diphosphate + H(+)</text>
        <dbReference type="Rhea" id="RHEA:65396"/>
        <dbReference type="ChEBI" id="CHEBI:15377"/>
        <dbReference type="ChEBI" id="CHEBI:15378"/>
        <dbReference type="ChEBI" id="CHEBI:33019"/>
        <dbReference type="ChEBI" id="CHEBI:71361"/>
        <dbReference type="ChEBI" id="CHEBI:172871"/>
    </reaction>
    <physiologicalReaction direction="left-to-right" evidence="7">
        <dbReference type="Rhea" id="RHEA:65397"/>
    </physiologicalReaction>
</comment>
<dbReference type="CDD" id="cd03427">
    <property type="entry name" value="NUDIX_MTH1_Nudt1"/>
    <property type="match status" value="1"/>
</dbReference>
<gene>
    <name evidence="23" type="ORF">A3E29_04230</name>
</gene>
<evidence type="ECO:0000256" key="18">
    <source>
        <dbReference type="ARBA" id="ARBA00048002"/>
    </source>
</evidence>
<evidence type="ECO:0000256" key="13">
    <source>
        <dbReference type="ARBA" id="ARBA00029673"/>
    </source>
</evidence>
<evidence type="ECO:0000259" key="22">
    <source>
        <dbReference type="PROSITE" id="PS51462"/>
    </source>
</evidence>
<comment type="catalytic activity">
    <reaction evidence="9">
        <text>8-oxo-dGTP + H2O = 8-oxo-dGMP + diphosphate + H(+)</text>
        <dbReference type="Rhea" id="RHEA:31575"/>
        <dbReference type="ChEBI" id="CHEBI:15377"/>
        <dbReference type="ChEBI" id="CHEBI:15378"/>
        <dbReference type="ChEBI" id="CHEBI:33019"/>
        <dbReference type="ChEBI" id="CHEBI:63224"/>
        <dbReference type="ChEBI" id="CHEBI:77896"/>
    </reaction>
    <physiologicalReaction direction="left-to-right" evidence="9">
        <dbReference type="Rhea" id="RHEA:31576"/>
    </physiologicalReaction>
</comment>
<comment type="catalytic activity">
    <reaction evidence="10">
        <text>2-oxo-ATP + H2O = 2-oxo-AMP + diphosphate + H(+)</text>
        <dbReference type="Rhea" id="RHEA:67392"/>
        <dbReference type="ChEBI" id="CHEBI:15377"/>
        <dbReference type="ChEBI" id="CHEBI:15378"/>
        <dbReference type="ChEBI" id="CHEBI:33019"/>
        <dbReference type="ChEBI" id="CHEBI:71395"/>
        <dbReference type="ChEBI" id="CHEBI:172878"/>
    </reaction>
    <physiologicalReaction direction="left-to-right" evidence="10">
        <dbReference type="Rhea" id="RHEA:67393"/>
    </physiologicalReaction>
</comment>
<comment type="caution">
    <text evidence="23">The sequence shown here is derived from an EMBL/GenBank/DDBJ whole genome shotgun (WGS) entry which is preliminary data.</text>
</comment>
<dbReference type="InterPro" id="IPR015797">
    <property type="entry name" value="NUDIX_hydrolase-like_dom_sf"/>
</dbReference>
<evidence type="ECO:0000256" key="6">
    <source>
        <dbReference type="ARBA" id="ARBA00022842"/>
    </source>
</evidence>
<dbReference type="EC" id="3.6.1.56" evidence="11"/>
<dbReference type="PANTHER" id="PTHR43758:SF2">
    <property type="entry name" value="OXIDIZED PURINE NUCLEOSIDE TRIPHOSPHATE HYDROLASE"/>
    <property type="match status" value="1"/>
</dbReference>
<proteinExistence type="inferred from homology"/>
<dbReference type="Proteomes" id="UP000177682">
    <property type="component" value="Unassembled WGS sequence"/>
</dbReference>
<keyword evidence="6" id="KW-0460">Magnesium</keyword>
<dbReference type="PROSITE" id="PS51462">
    <property type="entry name" value="NUDIX"/>
    <property type="match status" value="1"/>
</dbReference>
<evidence type="ECO:0000313" key="24">
    <source>
        <dbReference type="Proteomes" id="UP000177682"/>
    </source>
</evidence>
<dbReference type="InterPro" id="IPR020084">
    <property type="entry name" value="NUDIX_hydrolase_CS"/>
</dbReference>
<evidence type="ECO:0000256" key="19">
    <source>
        <dbReference type="ARBA" id="ARBA00048894"/>
    </source>
</evidence>
<dbReference type="PRINTS" id="PR01403">
    <property type="entry name" value="8OXTPHPHTASE"/>
</dbReference>
<dbReference type="PROSITE" id="PS00893">
    <property type="entry name" value="NUDIX_BOX"/>
    <property type="match status" value="1"/>
</dbReference>
<dbReference type="PANTHER" id="PTHR43758">
    <property type="entry name" value="7,8-DIHYDRO-8-OXOGUANINE TRIPHOSPHATASE"/>
    <property type="match status" value="1"/>
</dbReference>
<dbReference type="InterPro" id="IPR000086">
    <property type="entry name" value="NUDIX_hydrolase_dom"/>
</dbReference>
<dbReference type="Pfam" id="PF00293">
    <property type="entry name" value="NUDIX"/>
    <property type="match status" value="1"/>
</dbReference>
<dbReference type="GO" id="GO:0046872">
    <property type="term" value="F:metal ion binding"/>
    <property type="evidence" value="ECO:0007669"/>
    <property type="project" value="UniProtKB-KW"/>
</dbReference>
<dbReference type="GO" id="GO:0008413">
    <property type="term" value="F:8-oxo-7,8-dihydroguanosine triphosphate pyrophosphatase activity"/>
    <property type="evidence" value="ECO:0007669"/>
    <property type="project" value="InterPro"/>
</dbReference>